<evidence type="ECO:0000259" key="1">
    <source>
        <dbReference type="SMART" id="SM00901"/>
    </source>
</evidence>
<comment type="caution">
    <text evidence="2">The sequence shown here is derived from an EMBL/GenBank/DDBJ whole genome shotgun (WGS) entry which is preliminary data.</text>
</comment>
<evidence type="ECO:0000313" key="2">
    <source>
        <dbReference type="EMBL" id="TWU36747.1"/>
    </source>
</evidence>
<dbReference type="EMBL" id="SJPY01000008">
    <property type="protein sequence ID" value="TWU36747.1"/>
    <property type="molecule type" value="Genomic_DNA"/>
</dbReference>
<dbReference type="OrthoDB" id="9816036at2"/>
<reference evidence="2 3" key="1">
    <citation type="submission" date="2019-02" db="EMBL/GenBank/DDBJ databases">
        <title>Deep-cultivation of Planctomycetes and their phenomic and genomic characterization uncovers novel biology.</title>
        <authorList>
            <person name="Wiegand S."/>
            <person name="Jogler M."/>
            <person name="Boedeker C."/>
            <person name="Pinto D."/>
            <person name="Vollmers J."/>
            <person name="Rivas-Marin E."/>
            <person name="Kohn T."/>
            <person name="Peeters S.H."/>
            <person name="Heuer A."/>
            <person name="Rast P."/>
            <person name="Oberbeckmann S."/>
            <person name="Bunk B."/>
            <person name="Jeske O."/>
            <person name="Meyerdierks A."/>
            <person name="Storesund J.E."/>
            <person name="Kallscheuer N."/>
            <person name="Luecker S."/>
            <person name="Lage O.M."/>
            <person name="Pohl T."/>
            <person name="Merkel B.J."/>
            <person name="Hornburger P."/>
            <person name="Mueller R.-W."/>
            <person name="Bruemmer F."/>
            <person name="Labrenz M."/>
            <person name="Spormann A.M."/>
            <person name="Op Den Camp H."/>
            <person name="Overmann J."/>
            <person name="Amann R."/>
            <person name="Jetten M.S.M."/>
            <person name="Mascher T."/>
            <person name="Medema M.H."/>
            <person name="Devos D.P."/>
            <person name="Kaster A.-K."/>
            <person name="Ovreas L."/>
            <person name="Rohde M."/>
            <person name="Galperin M.Y."/>
            <person name="Jogler C."/>
        </authorList>
    </citation>
    <scope>NUCLEOTIDE SEQUENCE [LARGE SCALE GENOMIC DNA]</scope>
    <source>
        <strain evidence="2 3">Q31b</strain>
    </source>
</reference>
<keyword evidence="3" id="KW-1185">Reference proteome</keyword>
<gene>
    <name evidence="2" type="ORF">Q31b_50290</name>
</gene>
<dbReference type="Proteomes" id="UP000315471">
    <property type="component" value="Unassembled WGS sequence"/>
</dbReference>
<dbReference type="SMART" id="SM00901">
    <property type="entry name" value="FRG"/>
    <property type="match status" value="1"/>
</dbReference>
<organism evidence="2 3">
    <name type="scientific">Novipirellula aureliae</name>
    <dbReference type="NCBI Taxonomy" id="2527966"/>
    <lineage>
        <taxon>Bacteria</taxon>
        <taxon>Pseudomonadati</taxon>
        <taxon>Planctomycetota</taxon>
        <taxon>Planctomycetia</taxon>
        <taxon>Pirellulales</taxon>
        <taxon>Pirellulaceae</taxon>
        <taxon>Novipirellula</taxon>
    </lineage>
</organism>
<name>A0A5C6DLQ1_9BACT</name>
<dbReference type="Pfam" id="PF08867">
    <property type="entry name" value="FRG"/>
    <property type="match status" value="1"/>
</dbReference>
<feature type="domain" description="FRG" evidence="1">
    <location>
        <begin position="67"/>
        <end position="187"/>
    </location>
</feature>
<dbReference type="AlphaFoldDB" id="A0A5C6DLQ1"/>
<sequence length="306" mass="35155">MNRSRPRAFALWSALIGPTRLSSMLFASSMRTVELNSWTEFPQAIADIRDEFGTRTVDIPDKESVTLDNQVLFRGQADADWRLQTTLERASNSQINVQYYLQRADSCVNEIESVTGREWNLQSYPDIKKEIETVQDFMRVHLPHYDYLVYLRHHGFPSPLLDWTTSPYVAAYFAMEPSNEADRCAVFAFIETPEGTKGGRGNSSMIHTHGPYVTTHTRHFAQKAWYTTATHWDLDANTHTFCSHHDVTPFSVVTQDVLVKITIPRRDRIAALKQLGEYNINHYTLFQTEDALIRTMGLRAFDIDGK</sequence>
<protein>
    <submittedName>
        <fullName evidence="2">FRG domain protein</fullName>
    </submittedName>
</protein>
<dbReference type="InterPro" id="IPR014966">
    <property type="entry name" value="FRG-dom"/>
</dbReference>
<proteinExistence type="predicted"/>
<evidence type="ECO:0000313" key="3">
    <source>
        <dbReference type="Proteomes" id="UP000315471"/>
    </source>
</evidence>
<accession>A0A5C6DLQ1</accession>